<organism evidence="2 3">
    <name type="scientific">Apolygus lucorum</name>
    <name type="common">Small green plant bug</name>
    <name type="synonym">Lygocoris lucorum</name>
    <dbReference type="NCBI Taxonomy" id="248454"/>
    <lineage>
        <taxon>Eukaryota</taxon>
        <taxon>Metazoa</taxon>
        <taxon>Ecdysozoa</taxon>
        <taxon>Arthropoda</taxon>
        <taxon>Hexapoda</taxon>
        <taxon>Insecta</taxon>
        <taxon>Pterygota</taxon>
        <taxon>Neoptera</taxon>
        <taxon>Paraneoptera</taxon>
        <taxon>Hemiptera</taxon>
        <taxon>Heteroptera</taxon>
        <taxon>Panheteroptera</taxon>
        <taxon>Cimicomorpha</taxon>
        <taxon>Miridae</taxon>
        <taxon>Mirini</taxon>
        <taxon>Apolygus</taxon>
    </lineage>
</organism>
<accession>A0A8S9Y4U2</accession>
<protein>
    <submittedName>
        <fullName evidence="2">Uncharacterized protein</fullName>
    </submittedName>
</protein>
<dbReference type="Proteomes" id="UP000466442">
    <property type="component" value="Linkage Group LG1"/>
</dbReference>
<name>A0A8S9Y4U2_APOLU</name>
<proteinExistence type="predicted"/>
<dbReference type="EMBL" id="WIXP02000001">
    <property type="protein sequence ID" value="KAF6216183.1"/>
    <property type="molecule type" value="Genomic_DNA"/>
</dbReference>
<comment type="caution">
    <text evidence="2">The sequence shown here is derived from an EMBL/GenBank/DDBJ whole genome shotgun (WGS) entry which is preliminary data.</text>
</comment>
<reference evidence="2" key="1">
    <citation type="journal article" date="2021" name="Mol. Ecol. Resour.">
        <title>Apolygus lucorum genome provides insights into omnivorousness and mesophyll feeding.</title>
        <authorList>
            <person name="Liu Y."/>
            <person name="Liu H."/>
            <person name="Wang H."/>
            <person name="Huang T."/>
            <person name="Liu B."/>
            <person name="Yang B."/>
            <person name="Yin L."/>
            <person name="Li B."/>
            <person name="Zhang Y."/>
            <person name="Zhang S."/>
            <person name="Jiang F."/>
            <person name="Zhang X."/>
            <person name="Ren Y."/>
            <person name="Wang B."/>
            <person name="Wang S."/>
            <person name="Lu Y."/>
            <person name="Wu K."/>
            <person name="Fan W."/>
            <person name="Wang G."/>
        </authorList>
    </citation>
    <scope>NUCLEOTIDE SEQUENCE</scope>
    <source>
        <strain evidence="2">12Hb</strain>
    </source>
</reference>
<keyword evidence="3" id="KW-1185">Reference proteome</keyword>
<gene>
    <name evidence="2" type="ORF">GE061_000523</name>
</gene>
<evidence type="ECO:0000256" key="1">
    <source>
        <dbReference type="SAM" id="Coils"/>
    </source>
</evidence>
<feature type="coiled-coil region" evidence="1">
    <location>
        <begin position="42"/>
        <end position="69"/>
    </location>
</feature>
<keyword evidence="1" id="KW-0175">Coiled coil</keyword>
<dbReference type="AlphaFoldDB" id="A0A8S9Y4U2"/>
<evidence type="ECO:0000313" key="3">
    <source>
        <dbReference type="Proteomes" id="UP000466442"/>
    </source>
</evidence>
<sequence>MFIRKIAVTMMVLAAAALLIIFGARLNSFVMAEGHPLAVGGIDSYTHEIEDLEDAMTVLTKKASEIANEFASLTYSLNTMVNKPDMKLFDVGAIIDRERKKLEEKVRETQEAVEKTWKMIVKAKEQVGDVVQAAA</sequence>
<evidence type="ECO:0000313" key="2">
    <source>
        <dbReference type="EMBL" id="KAF6216183.1"/>
    </source>
</evidence>